<dbReference type="Proteomes" id="UP001152888">
    <property type="component" value="Unassembled WGS sequence"/>
</dbReference>
<evidence type="ECO:0000313" key="2">
    <source>
        <dbReference type="Proteomes" id="UP001152888"/>
    </source>
</evidence>
<sequence>MKVSFDFFEIYTFFKQFPPKPVFKMSREVNSSSLMVSSCRCS</sequence>
<comment type="caution">
    <text evidence="1">The sequence shown here is derived from an EMBL/GenBank/DDBJ whole genome shotgun (WGS) entry which is preliminary data.</text>
</comment>
<dbReference type="AlphaFoldDB" id="A0A9P0KIS7"/>
<dbReference type="EMBL" id="CAKOFQ010006816">
    <property type="protein sequence ID" value="CAH1973937.1"/>
    <property type="molecule type" value="Genomic_DNA"/>
</dbReference>
<organism evidence="1 2">
    <name type="scientific">Acanthoscelides obtectus</name>
    <name type="common">Bean weevil</name>
    <name type="synonym">Bruchus obtectus</name>
    <dbReference type="NCBI Taxonomy" id="200917"/>
    <lineage>
        <taxon>Eukaryota</taxon>
        <taxon>Metazoa</taxon>
        <taxon>Ecdysozoa</taxon>
        <taxon>Arthropoda</taxon>
        <taxon>Hexapoda</taxon>
        <taxon>Insecta</taxon>
        <taxon>Pterygota</taxon>
        <taxon>Neoptera</taxon>
        <taxon>Endopterygota</taxon>
        <taxon>Coleoptera</taxon>
        <taxon>Polyphaga</taxon>
        <taxon>Cucujiformia</taxon>
        <taxon>Chrysomeloidea</taxon>
        <taxon>Chrysomelidae</taxon>
        <taxon>Bruchinae</taxon>
        <taxon>Bruchini</taxon>
        <taxon>Acanthoscelides</taxon>
    </lineage>
</organism>
<reference evidence="1" key="1">
    <citation type="submission" date="2022-03" db="EMBL/GenBank/DDBJ databases">
        <authorList>
            <person name="Sayadi A."/>
        </authorList>
    </citation>
    <scope>NUCLEOTIDE SEQUENCE</scope>
</reference>
<proteinExistence type="predicted"/>
<gene>
    <name evidence="1" type="ORF">ACAOBT_LOCUS10814</name>
</gene>
<keyword evidence="2" id="KW-1185">Reference proteome</keyword>
<name>A0A9P0KIS7_ACAOB</name>
<accession>A0A9P0KIS7</accession>
<evidence type="ECO:0000313" key="1">
    <source>
        <dbReference type="EMBL" id="CAH1973937.1"/>
    </source>
</evidence>
<protein>
    <submittedName>
        <fullName evidence="1">Uncharacterized protein</fullName>
    </submittedName>
</protein>